<dbReference type="KEGG" id="vg:26049280"/>
<organism evidence="1 2">
    <name type="scientific">Chrysochromulina ericina virus CeV-01B</name>
    <dbReference type="NCBI Taxonomy" id="3070830"/>
    <lineage>
        <taxon>Viruses</taxon>
        <taxon>Varidnaviria</taxon>
        <taxon>Bamfordvirae</taxon>
        <taxon>Nucleocytoviricota</taxon>
        <taxon>Megaviricetes</taxon>
        <taxon>Imitervirales</taxon>
        <taxon>Mesomimiviridae</taxon>
        <taxon>Tethysvirus</taxon>
        <taxon>Tethysvirus raunefjordenense</taxon>
    </lineage>
</organism>
<reference evidence="1 2" key="1">
    <citation type="journal article" date="2015" name="Genome Announc.">
        <title>The 474-Kilobase-Pair Complete Genome Sequence of CeV-01B, a Virus Infecting Haptolina (Chrysochromulina) ericina (Prymnesiophyceae).</title>
        <authorList>
            <person name="Gallot-Lavallee L."/>
            <person name="Pagarete A."/>
            <person name="Legendre M."/>
            <person name="Santini S."/>
            <person name="Sandaa R.A."/>
            <person name="Himmelbauer H."/>
            <person name="Ogata H."/>
            <person name="Bratbak G."/>
            <person name="Claverie J.M."/>
        </authorList>
    </citation>
    <scope>NUCLEOTIDE SEQUENCE [LARGE SCALE GENOMIC DNA]</scope>
    <source>
        <strain evidence="1">CeV-01B</strain>
    </source>
</reference>
<evidence type="ECO:0000313" key="2">
    <source>
        <dbReference type="Proteomes" id="UP000203826"/>
    </source>
</evidence>
<keyword evidence="2" id="KW-1185">Reference proteome</keyword>
<dbReference type="Proteomes" id="UP000203826">
    <property type="component" value="Segment"/>
</dbReference>
<protein>
    <submittedName>
        <fullName evidence="1">Uncharacterized protein</fullName>
    </submittedName>
</protein>
<dbReference type="EMBL" id="KT820662">
    <property type="protein sequence ID" value="ALH23319.1"/>
    <property type="molecule type" value="Genomic_DNA"/>
</dbReference>
<sequence length="91" mass="10234">MGNICDFFSNREREKEQPRVVTPCYIQQDIQQDIQTNTKGIPVQQYPQVGVINHTLNGTPVVIYNQNSISDGFTSGLLEGLILSDLVDDCY</sequence>
<accession>A0A0N9R0Z2</accession>
<proteinExistence type="predicted"/>
<name>A0A0N9R0Z2_9VIRU</name>
<gene>
    <name evidence="1" type="ORF">ceV_413</name>
</gene>
<evidence type="ECO:0000313" key="1">
    <source>
        <dbReference type="EMBL" id="ALH23319.1"/>
    </source>
</evidence>